<dbReference type="PANTHER" id="PTHR11795">
    <property type="entry name" value="BRANCHED-CHAIN AMINO ACID TRANSPORT SYSTEM PERMEASE PROTEIN LIVH"/>
    <property type="match status" value="1"/>
</dbReference>
<evidence type="ECO:0000256" key="5">
    <source>
        <dbReference type="ARBA" id="ARBA00022970"/>
    </source>
</evidence>
<reference evidence="10" key="1">
    <citation type="submission" date="2019-03" db="EMBL/GenBank/DDBJ databases">
        <authorList>
            <person name="Danneels B."/>
        </authorList>
    </citation>
    <scope>NUCLEOTIDE SEQUENCE</scope>
</reference>
<feature type="transmembrane region" description="Helical" evidence="9">
    <location>
        <begin position="25"/>
        <end position="46"/>
    </location>
</feature>
<evidence type="ECO:0000256" key="9">
    <source>
        <dbReference type="SAM" id="Phobius"/>
    </source>
</evidence>
<dbReference type="GO" id="GO:0005886">
    <property type="term" value="C:plasma membrane"/>
    <property type="evidence" value="ECO:0007669"/>
    <property type="project" value="UniProtKB-SubCell"/>
</dbReference>
<evidence type="ECO:0000313" key="11">
    <source>
        <dbReference type="EMBL" id="VFR82840.1"/>
    </source>
</evidence>
<dbReference type="GO" id="GO:0006865">
    <property type="term" value="P:amino acid transport"/>
    <property type="evidence" value="ECO:0007669"/>
    <property type="project" value="UniProtKB-KW"/>
</dbReference>
<feature type="transmembrane region" description="Helical" evidence="9">
    <location>
        <begin position="99"/>
        <end position="118"/>
    </location>
</feature>
<keyword evidence="3" id="KW-1003">Cell membrane</keyword>
<evidence type="ECO:0000256" key="7">
    <source>
        <dbReference type="ARBA" id="ARBA00023136"/>
    </source>
</evidence>
<feature type="transmembrane region" description="Helical" evidence="9">
    <location>
        <begin position="232"/>
        <end position="259"/>
    </location>
</feature>
<sequence length="295" mass="31559">MTEIFGIPTQALLGQLLLGLVNGSFYAILSLGLAVIFGLLNVINFAHGTLYMLGAFAAWMGMEYLGLNYWVMLLLGPLLVGLFGIVIEKLLLRHLYKLDHLYGLLLTFGITLLLEGLLRSFFGVSGQPYPTPDALRGATNLGFMILPNYRAWVVVASVVVCLLTWFVIERTRLGALLRAATENPKLVESFGVNVPLMITLTYGFGVALAGFAGVLAAPVLQISPLMGSNLIIVVFAVVVIGGMGSIMGAIVTGLGLGVVEGLTKVFWPEASSTVVFIIMAIVLLLRPAGLFGKEK</sequence>
<evidence type="ECO:0000313" key="13">
    <source>
        <dbReference type="EMBL" id="VFS35782.1"/>
    </source>
</evidence>
<keyword evidence="2" id="KW-0813">Transport</keyword>
<comment type="similarity">
    <text evidence="8">Belongs to the binding-protein-dependent transport system permease family. LivHM subfamily.</text>
</comment>
<evidence type="ECO:0000256" key="1">
    <source>
        <dbReference type="ARBA" id="ARBA00004651"/>
    </source>
</evidence>
<dbReference type="EMBL" id="CAADIP010000059">
    <property type="protein sequence ID" value="VFR98204.1"/>
    <property type="molecule type" value="Genomic_DNA"/>
</dbReference>
<dbReference type="CDD" id="cd06582">
    <property type="entry name" value="TM_PBP1_LivH_like"/>
    <property type="match status" value="1"/>
</dbReference>
<evidence type="ECO:0000256" key="2">
    <source>
        <dbReference type="ARBA" id="ARBA00022448"/>
    </source>
</evidence>
<dbReference type="PANTHER" id="PTHR11795:SF442">
    <property type="entry name" value="ABC TRANSPORTER ATP-BINDING PROTEIN"/>
    <property type="match status" value="1"/>
</dbReference>
<feature type="transmembrane region" description="Helical" evidence="9">
    <location>
        <begin position="265"/>
        <end position="285"/>
    </location>
</feature>
<protein>
    <submittedName>
        <fullName evidence="10">High-affinity branched-chain amino acid transport system permease protein LivH (TC 3.A.1.4.1)</fullName>
    </submittedName>
</protein>
<dbReference type="EMBL" id="CAADII010000066">
    <property type="protein sequence ID" value="VFR56578.1"/>
    <property type="molecule type" value="Genomic_DNA"/>
</dbReference>
<keyword evidence="4 9" id="KW-0812">Transmembrane</keyword>
<comment type="subcellular location">
    <subcellularLocation>
        <location evidence="1">Cell membrane</location>
        <topology evidence="1">Multi-pass membrane protein</topology>
    </subcellularLocation>
</comment>
<dbReference type="GO" id="GO:0022857">
    <property type="term" value="F:transmembrane transporter activity"/>
    <property type="evidence" value="ECO:0007669"/>
    <property type="project" value="InterPro"/>
</dbReference>
<keyword evidence="5" id="KW-0029">Amino-acid transport</keyword>
<gene>
    <name evidence="10" type="ORF">BRI6_1477</name>
    <name evidence="11" type="ORF">BRI9_1532</name>
    <name evidence="12" type="ORF">IVO3_1529</name>
    <name evidence="13" type="ORF">RAN7_1469</name>
</gene>
<dbReference type="InterPro" id="IPR052157">
    <property type="entry name" value="BCAA_transport_permease"/>
</dbReference>
<organism evidence="10">
    <name type="scientific">plant metagenome</name>
    <dbReference type="NCBI Taxonomy" id="1297885"/>
    <lineage>
        <taxon>unclassified sequences</taxon>
        <taxon>metagenomes</taxon>
        <taxon>organismal metagenomes</taxon>
    </lineage>
</organism>
<keyword evidence="7 9" id="KW-0472">Membrane</keyword>
<name>A0A484S1W1_9ZZZZ</name>
<evidence type="ECO:0000256" key="3">
    <source>
        <dbReference type="ARBA" id="ARBA00022475"/>
    </source>
</evidence>
<evidence type="ECO:0000256" key="4">
    <source>
        <dbReference type="ARBA" id="ARBA00022692"/>
    </source>
</evidence>
<evidence type="ECO:0000313" key="10">
    <source>
        <dbReference type="EMBL" id="VFR56578.1"/>
    </source>
</evidence>
<feature type="transmembrane region" description="Helical" evidence="9">
    <location>
        <begin position="67"/>
        <end position="87"/>
    </location>
</feature>
<evidence type="ECO:0000256" key="8">
    <source>
        <dbReference type="ARBA" id="ARBA00037998"/>
    </source>
</evidence>
<evidence type="ECO:0000313" key="12">
    <source>
        <dbReference type="EMBL" id="VFR98204.1"/>
    </source>
</evidence>
<dbReference type="EMBL" id="CAADIZ010000077">
    <property type="protein sequence ID" value="VFS35782.1"/>
    <property type="molecule type" value="Genomic_DNA"/>
</dbReference>
<evidence type="ECO:0000256" key="6">
    <source>
        <dbReference type="ARBA" id="ARBA00022989"/>
    </source>
</evidence>
<dbReference type="Pfam" id="PF02653">
    <property type="entry name" value="BPD_transp_2"/>
    <property type="match status" value="1"/>
</dbReference>
<feature type="transmembrane region" description="Helical" evidence="9">
    <location>
        <begin position="149"/>
        <end position="168"/>
    </location>
</feature>
<feature type="transmembrane region" description="Helical" evidence="9">
    <location>
        <begin position="196"/>
        <end position="220"/>
    </location>
</feature>
<accession>A0A484S1W1</accession>
<keyword evidence="6 9" id="KW-1133">Transmembrane helix</keyword>
<dbReference type="AlphaFoldDB" id="A0A484S1W1"/>
<proteinExistence type="inferred from homology"/>
<dbReference type="InterPro" id="IPR001851">
    <property type="entry name" value="ABC_transp_permease"/>
</dbReference>
<dbReference type="EMBL" id="CAADIK010000055">
    <property type="protein sequence ID" value="VFR82840.1"/>
    <property type="molecule type" value="Genomic_DNA"/>
</dbReference>